<dbReference type="InterPro" id="IPR001173">
    <property type="entry name" value="Glyco_trans_2-like"/>
</dbReference>
<keyword evidence="3" id="KW-1185">Reference proteome</keyword>
<dbReference type="InterPro" id="IPR029044">
    <property type="entry name" value="Nucleotide-diphossugar_trans"/>
</dbReference>
<dbReference type="GO" id="GO:0016740">
    <property type="term" value="F:transferase activity"/>
    <property type="evidence" value="ECO:0007669"/>
    <property type="project" value="UniProtKB-KW"/>
</dbReference>
<dbReference type="Proteomes" id="UP000282654">
    <property type="component" value="Unassembled WGS sequence"/>
</dbReference>
<comment type="caution">
    <text evidence="2">The sequence shown here is derived from an EMBL/GenBank/DDBJ whole genome shotgun (WGS) entry which is preliminary data.</text>
</comment>
<dbReference type="RefSeq" id="WP_211328170.1">
    <property type="nucleotide sequence ID" value="NZ_RKRE01000003.1"/>
</dbReference>
<dbReference type="Gene3D" id="3.90.550.10">
    <property type="entry name" value="Spore Coat Polysaccharide Biosynthesis Protein SpsA, Chain A"/>
    <property type="match status" value="1"/>
</dbReference>
<dbReference type="EMBL" id="RKRE01000003">
    <property type="protein sequence ID" value="RPF42848.1"/>
    <property type="molecule type" value="Genomic_DNA"/>
</dbReference>
<name>A0A3N5B057_9THEO</name>
<sequence length="292" mass="32370">MTEIAHTLLFLVRDKDDLAMADLCLGSLARSAPGALVVFYNQGLLTNEALRSFANRYNLRAEILGRGENVGIAAGRTACFEHVWANFPEVAFISELHVDMAFPMGWVSPLLAFLKRTGEPMVCPGILTREGELHPEGKGKKVVPVVPLYDLAALCRLLATLTEERVVAGFVHPVVHRSVALREVGGYDLRFLKGKQGFEDDALLLGYRYYMGTKSGWRPKCLLSVRVFHATLFQRMFLPDKELEFNRNLSGLITQYGIKGLLELGRIHGEESSFGALAAEMMRRLSGGQSGR</sequence>
<accession>A0A3N5B057</accession>
<evidence type="ECO:0000313" key="3">
    <source>
        <dbReference type="Proteomes" id="UP000282654"/>
    </source>
</evidence>
<evidence type="ECO:0000313" key="2">
    <source>
        <dbReference type="EMBL" id="RPF42848.1"/>
    </source>
</evidence>
<organism evidence="2 3">
    <name type="scientific">Thermodesulfitimonas autotrophica</name>
    <dbReference type="NCBI Taxonomy" id="1894989"/>
    <lineage>
        <taxon>Bacteria</taxon>
        <taxon>Bacillati</taxon>
        <taxon>Bacillota</taxon>
        <taxon>Clostridia</taxon>
        <taxon>Thermoanaerobacterales</taxon>
        <taxon>Thermoanaerobacteraceae</taxon>
        <taxon>Thermodesulfitimonas</taxon>
    </lineage>
</organism>
<proteinExistence type="predicted"/>
<protein>
    <submittedName>
        <fullName evidence="2">Glycosyl transferase family 2</fullName>
    </submittedName>
</protein>
<dbReference type="Pfam" id="PF00535">
    <property type="entry name" value="Glycos_transf_2"/>
    <property type="match status" value="1"/>
</dbReference>
<feature type="domain" description="Glycosyltransferase 2-like" evidence="1">
    <location>
        <begin position="46"/>
        <end position="141"/>
    </location>
</feature>
<keyword evidence="2" id="KW-0808">Transferase</keyword>
<evidence type="ECO:0000259" key="1">
    <source>
        <dbReference type="Pfam" id="PF00535"/>
    </source>
</evidence>
<dbReference type="AlphaFoldDB" id="A0A3N5B057"/>
<dbReference type="SUPFAM" id="SSF53448">
    <property type="entry name" value="Nucleotide-diphospho-sugar transferases"/>
    <property type="match status" value="1"/>
</dbReference>
<gene>
    <name evidence="2" type="ORF">EDD75_1961</name>
</gene>
<reference evidence="2 3" key="1">
    <citation type="submission" date="2018-11" db="EMBL/GenBank/DDBJ databases">
        <title>Genomic Encyclopedia of Type Strains, Phase IV (KMG-IV): sequencing the most valuable type-strain genomes for metagenomic binning, comparative biology and taxonomic classification.</title>
        <authorList>
            <person name="Goeker M."/>
        </authorList>
    </citation>
    <scope>NUCLEOTIDE SEQUENCE [LARGE SCALE GENOMIC DNA]</scope>
    <source>
        <strain evidence="2 3">DSM 102936</strain>
    </source>
</reference>